<organism evidence="1 2">
    <name type="scientific">Streptomyces montanisoli</name>
    <dbReference type="NCBI Taxonomy" id="2798581"/>
    <lineage>
        <taxon>Bacteria</taxon>
        <taxon>Bacillati</taxon>
        <taxon>Actinomycetota</taxon>
        <taxon>Actinomycetes</taxon>
        <taxon>Kitasatosporales</taxon>
        <taxon>Streptomycetaceae</taxon>
        <taxon>Streptomyces</taxon>
    </lineage>
</organism>
<accession>A0A940RYH4</accession>
<keyword evidence="2" id="KW-1185">Reference proteome</keyword>
<feature type="non-terminal residue" evidence="1">
    <location>
        <position position="77"/>
    </location>
</feature>
<gene>
    <name evidence="1" type="ORF">JFN87_33350</name>
</gene>
<protein>
    <submittedName>
        <fullName evidence="1">IS3 family transposase</fullName>
    </submittedName>
</protein>
<name>A0A940RYH4_9ACTN</name>
<proteinExistence type="predicted"/>
<dbReference type="Proteomes" id="UP000670475">
    <property type="component" value="Unassembled WGS sequence"/>
</dbReference>
<dbReference type="EMBL" id="JAGIQL010000399">
    <property type="protein sequence ID" value="MBP0462277.1"/>
    <property type="molecule type" value="Genomic_DNA"/>
</dbReference>
<sequence>MNGEEYAELAPAQIWARELDAGRYHCSVSTMYRILREQGQSGERRRQATHPAKVVPELVATGPSQVFTWDITKAAGP</sequence>
<dbReference type="AlphaFoldDB" id="A0A940RYH4"/>
<comment type="caution">
    <text evidence="1">The sequence shown here is derived from an EMBL/GenBank/DDBJ whole genome shotgun (WGS) entry which is preliminary data.</text>
</comment>
<reference evidence="1" key="1">
    <citation type="submission" date="2021-03" db="EMBL/GenBank/DDBJ databases">
        <title>Whole genome sequence of Streptomyces bomunensis MMS17-BM035.</title>
        <authorList>
            <person name="Lee J.H."/>
        </authorList>
    </citation>
    <scope>NUCLEOTIDE SEQUENCE</scope>
    <source>
        <strain evidence="1">MMS17-BM035</strain>
    </source>
</reference>
<evidence type="ECO:0000313" key="2">
    <source>
        <dbReference type="Proteomes" id="UP000670475"/>
    </source>
</evidence>
<evidence type="ECO:0000313" key="1">
    <source>
        <dbReference type="EMBL" id="MBP0462277.1"/>
    </source>
</evidence>